<name>A0A3M7P9S5_BRAPC</name>
<dbReference type="Proteomes" id="UP000276133">
    <property type="component" value="Unassembled WGS sequence"/>
</dbReference>
<dbReference type="GO" id="GO:0005764">
    <property type="term" value="C:lysosome"/>
    <property type="evidence" value="ECO:0007669"/>
    <property type="project" value="UniProtKB-UniRule"/>
</dbReference>
<accession>A0A3M7P9S5</accession>
<dbReference type="OrthoDB" id="5273684at2759"/>
<dbReference type="CDD" id="cd01903">
    <property type="entry name" value="Ntn_AC_NAAA"/>
    <property type="match status" value="1"/>
</dbReference>
<dbReference type="STRING" id="10195.A0A3M7P9S5"/>
<evidence type="ECO:0000256" key="10">
    <source>
        <dbReference type="PIRNR" id="PIRNR017632"/>
    </source>
</evidence>
<evidence type="ECO:0000259" key="13">
    <source>
        <dbReference type="Pfam" id="PF15508"/>
    </source>
</evidence>
<comment type="subunit">
    <text evidence="7">Heterodimer of an alpha and a beta subunit, produced by autocatalytic cleavage.</text>
</comment>
<evidence type="ECO:0000256" key="8">
    <source>
        <dbReference type="ARBA" id="ARBA00039046"/>
    </source>
</evidence>
<dbReference type="Pfam" id="PF02275">
    <property type="entry name" value="CBAH"/>
    <property type="match status" value="1"/>
</dbReference>
<evidence type="ECO:0000256" key="11">
    <source>
        <dbReference type="PIRSR" id="PIRSR017632-1"/>
    </source>
</evidence>
<comment type="pathway">
    <text evidence="1">Lipid metabolism; fatty acid metabolism.</text>
</comment>
<organism evidence="14 15">
    <name type="scientific">Brachionus plicatilis</name>
    <name type="common">Marine rotifer</name>
    <name type="synonym">Brachionus muelleri</name>
    <dbReference type="NCBI Taxonomy" id="10195"/>
    <lineage>
        <taxon>Eukaryota</taxon>
        <taxon>Metazoa</taxon>
        <taxon>Spiralia</taxon>
        <taxon>Gnathifera</taxon>
        <taxon>Rotifera</taxon>
        <taxon>Eurotatoria</taxon>
        <taxon>Monogononta</taxon>
        <taxon>Pseudotrocha</taxon>
        <taxon>Ploima</taxon>
        <taxon>Brachionidae</taxon>
        <taxon>Brachionus</taxon>
    </lineage>
</organism>
<dbReference type="Pfam" id="PF15508">
    <property type="entry name" value="NAAA-beta"/>
    <property type="match status" value="1"/>
</dbReference>
<evidence type="ECO:0000256" key="3">
    <source>
        <dbReference type="ARBA" id="ARBA00022729"/>
    </source>
</evidence>
<reference evidence="14 15" key="1">
    <citation type="journal article" date="2018" name="Sci. Rep.">
        <title>Genomic signatures of local adaptation to the degree of environmental predictability in rotifers.</title>
        <authorList>
            <person name="Franch-Gras L."/>
            <person name="Hahn C."/>
            <person name="Garcia-Roger E.M."/>
            <person name="Carmona M.J."/>
            <person name="Serra M."/>
            <person name="Gomez A."/>
        </authorList>
    </citation>
    <scope>NUCLEOTIDE SEQUENCE [LARGE SCALE GENOMIC DNA]</scope>
    <source>
        <strain evidence="14">HYR1</strain>
    </source>
</reference>
<dbReference type="NCBIfam" id="NF040521">
    <property type="entry name" value="C45_proenzyme"/>
    <property type="match status" value="1"/>
</dbReference>
<protein>
    <recommendedName>
        <fullName evidence="9">N-acylethanolamine-hydrolyzing acid amidase</fullName>
        <ecNumber evidence="8">3.5.1.60</ecNumber>
    </recommendedName>
</protein>
<dbReference type="EMBL" id="REGN01012344">
    <property type="protein sequence ID" value="RMZ95739.1"/>
    <property type="molecule type" value="Genomic_DNA"/>
</dbReference>
<dbReference type="AlphaFoldDB" id="A0A3M7P9S5"/>
<proteinExistence type="inferred from homology"/>
<comment type="similarity">
    <text evidence="2 10">Belongs to the acid ceramidase family.</text>
</comment>
<keyword evidence="6" id="KW-0325">Glycoprotein</keyword>
<keyword evidence="5 10" id="KW-0443">Lipid metabolism</keyword>
<dbReference type="Gene3D" id="3.60.60.10">
    <property type="entry name" value="Penicillin V Acylase, Chain A"/>
    <property type="match status" value="1"/>
</dbReference>
<evidence type="ECO:0000256" key="2">
    <source>
        <dbReference type="ARBA" id="ARBA00005730"/>
    </source>
</evidence>
<dbReference type="PANTHER" id="PTHR28583:SF4">
    <property type="entry name" value="N-ACYLETHANOLAMINE-HYDROLYZING ACID AMIDASE"/>
    <property type="match status" value="1"/>
</dbReference>
<keyword evidence="15" id="KW-1185">Reference proteome</keyword>
<dbReference type="PANTHER" id="PTHR28583">
    <property type="entry name" value="ACID AMIDASE"/>
    <property type="match status" value="1"/>
</dbReference>
<evidence type="ECO:0000256" key="9">
    <source>
        <dbReference type="ARBA" id="ARBA00040404"/>
    </source>
</evidence>
<evidence type="ECO:0000256" key="6">
    <source>
        <dbReference type="ARBA" id="ARBA00023180"/>
    </source>
</evidence>
<evidence type="ECO:0000313" key="14">
    <source>
        <dbReference type="EMBL" id="RMZ95739.1"/>
    </source>
</evidence>
<evidence type="ECO:0000256" key="4">
    <source>
        <dbReference type="ARBA" id="ARBA00022801"/>
    </source>
</evidence>
<dbReference type="InterPro" id="IPR047794">
    <property type="entry name" value="C45_proenzyme-like"/>
</dbReference>
<evidence type="ECO:0000256" key="7">
    <source>
        <dbReference type="ARBA" id="ARBA00038527"/>
    </source>
</evidence>
<evidence type="ECO:0000256" key="1">
    <source>
        <dbReference type="ARBA" id="ARBA00004872"/>
    </source>
</evidence>
<keyword evidence="4 10" id="KW-0378">Hydrolase</keyword>
<dbReference type="GO" id="GO:0006631">
    <property type="term" value="P:fatty acid metabolic process"/>
    <property type="evidence" value="ECO:0007669"/>
    <property type="project" value="InterPro"/>
</dbReference>
<gene>
    <name evidence="14" type="ORF">BpHYR1_052822</name>
</gene>
<evidence type="ECO:0000256" key="5">
    <source>
        <dbReference type="ARBA" id="ARBA00023098"/>
    </source>
</evidence>
<dbReference type="PIRSF" id="PIRSF017632">
    <property type="entry name" value="Acid_ceramidase-like"/>
    <property type="match status" value="1"/>
</dbReference>
<dbReference type="InterPro" id="IPR029132">
    <property type="entry name" value="CBAH/NAAA_C"/>
</dbReference>
<feature type="domain" description="Choloylglycine hydrolase/NAAA C-terminal" evidence="12">
    <location>
        <begin position="123"/>
        <end position="292"/>
    </location>
</feature>
<comment type="caution">
    <text evidence="14">The sequence shown here is derived from an EMBL/GenBank/DDBJ whole genome shotgun (WGS) entry which is preliminary data.</text>
</comment>
<feature type="active site" description="Nucleophile" evidence="11">
    <location>
        <position position="123"/>
    </location>
</feature>
<evidence type="ECO:0000313" key="15">
    <source>
        <dbReference type="Proteomes" id="UP000276133"/>
    </source>
</evidence>
<feature type="domain" description="Acid ceramidase N-terminal" evidence="13">
    <location>
        <begin position="31"/>
        <end position="86"/>
    </location>
</feature>
<dbReference type="EC" id="3.5.1.60" evidence="8"/>
<dbReference type="InterPro" id="IPR016699">
    <property type="entry name" value="Acid_ceramidase-like"/>
</dbReference>
<dbReference type="InterPro" id="IPR029130">
    <property type="entry name" value="Acid_ceramidase_N"/>
</dbReference>
<keyword evidence="3" id="KW-0732">Signal</keyword>
<evidence type="ECO:0000259" key="12">
    <source>
        <dbReference type="Pfam" id="PF02275"/>
    </source>
</evidence>
<sequence>MKYLVSNLIIIVAIIGIVNLKCVDKSTIRFKTYKINLDEPAVQRFSEPSYDFKNEIVALVEAQKKLLKIPDQVITLIEFIAAEIDNLFPYPFNEEMKGISKSTGIKLGDVVFANLIYDITAYCTGIIAKQSTGQIIHGRNLDYNFPEYLKNLTYVAQYYRNGSLVFTSAQIAGFIGVLTGHKHSKFTFSINERDQGDWWINLLFAVIDRKASPLSFVTRKVMENATSFEEAVDILSTHDLIAPCYFIVGGVHPDEGAVITRNQFKLVDIWKLNPESIGIEHWYLLETNYDHWLPAPPNDDRRTPGMKAMNATTQERINLNTLMQVMTIDPVCNKDTVYSVVMSAAEESLHGGFQLIVR</sequence>
<dbReference type="GO" id="GO:0047412">
    <property type="term" value="F:N-(long-chain-acyl)ethanolamine deacylase activity"/>
    <property type="evidence" value="ECO:0007669"/>
    <property type="project" value="UniProtKB-EC"/>
</dbReference>
<dbReference type="GO" id="GO:0017064">
    <property type="term" value="F:fatty acid amide hydrolase activity"/>
    <property type="evidence" value="ECO:0007669"/>
    <property type="project" value="InterPro"/>
</dbReference>